<dbReference type="AlphaFoldDB" id="Q7VK28"/>
<name>Q7VK28_HELHP</name>
<dbReference type="SUPFAM" id="SSF53448">
    <property type="entry name" value="Nucleotide-diphospho-sugar transferases"/>
    <property type="match status" value="1"/>
</dbReference>
<protein>
    <recommendedName>
        <fullName evidence="3">Glycosyltransferase 2-like domain-containing protein</fullName>
    </recommendedName>
</protein>
<keyword evidence="2" id="KW-1185">Reference proteome</keyword>
<dbReference type="eggNOG" id="COG0463">
    <property type="taxonomic scope" value="Bacteria"/>
</dbReference>
<gene>
    <name evidence="1" type="ordered locus">HH_0064</name>
</gene>
<organism evidence="1 2">
    <name type="scientific">Helicobacter hepaticus (strain ATCC 51449 / 3B1)</name>
    <dbReference type="NCBI Taxonomy" id="235279"/>
    <lineage>
        <taxon>Bacteria</taxon>
        <taxon>Pseudomonadati</taxon>
        <taxon>Campylobacterota</taxon>
        <taxon>Epsilonproteobacteria</taxon>
        <taxon>Campylobacterales</taxon>
        <taxon>Helicobacteraceae</taxon>
        <taxon>Helicobacter</taxon>
    </lineage>
</organism>
<dbReference type="EMBL" id="AE017125">
    <property type="protein sequence ID" value="AAP76661.1"/>
    <property type="molecule type" value="Genomic_DNA"/>
</dbReference>
<dbReference type="OrthoDB" id="5465469at2"/>
<sequence>MLVASLTSYPLRIPTLHYTLYSLLTQTLKPHKLILWLSKEEFPNKEQDLPSSVLDFTNHGLEIKWCEKNIKSYKKLIPTLQDYLNAIIVTCDDDVIYPKDWLSKLYNAYVENPQYIHCHRAHRISFDESGSLLSYMQWESCISHIQTSPSFLNFFTGVGGVLYPPHCLYKDVLDEQKFLHLAPHQDDIWFWAMALLKETKINVVEENYTEFMSYVDYTKCGALWLENAKGGINDKVLHTLLESYPMLRERVNINQLNCD</sequence>
<accession>Q7VK28</accession>
<evidence type="ECO:0000313" key="1">
    <source>
        <dbReference type="EMBL" id="AAP76661.1"/>
    </source>
</evidence>
<evidence type="ECO:0000313" key="2">
    <source>
        <dbReference type="Proteomes" id="UP000002495"/>
    </source>
</evidence>
<dbReference type="RefSeq" id="WP_011114907.1">
    <property type="nucleotide sequence ID" value="NC_004917.1"/>
</dbReference>
<dbReference type="KEGG" id="hhe:HH_0064"/>
<reference evidence="1 2" key="1">
    <citation type="journal article" date="2003" name="Proc. Natl. Acad. Sci. U.S.A.">
        <title>The complete genome sequence of the carcinogenic bacterium Helicobacter hepaticus.</title>
        <authorList>
            <person name="Suerbaum S."/>
            <person name="Josenhans C."/>
            <person name="Sterzenbach T."/>
            <person name="Drescher B."/>
            <person name="Brandt P."/>
            <person name="Bell M."/>
            <person name="Droege M."/>
            <person name="Fartmann B."/>
            <person name="Fischer H.-P."/>
            <person name="Ge Z."/>
            <person name="Hoerster A."/>
            <person name="Holland R."/>
            <person name="Klein K."/>
            <person name="Koenig J."/>
            <person name="Macko L."/>
            <person name="Mendz G.L."/>
            <person name="Nyakatura G."/>
            <person name="Schauer D.B."/>
            <person name="Shen Z."/>
            <person name="Weber J."/>
            <person name="Frosch M."/>
            <person name="Fox J.G."/>
        </authorList>
    </citation>
    <scope>NUCLEOTIDE SEQUENCE [LARGE SCALE GENOMIC DNA]</scope>
    <source>
        <strain evidence="2">ATCC 51449 / 3B1</strain>
    </source>
</reference>
<evidence type="ECO:0008006" key="3">
    <source>
        <dbReference type="Google" id="ProtNLM"/>
    </source>
</evidence>
<dbReference type="HOGENOM" id="CLU_076555_0_1_7"/>
<dbReference type="InterPro" id="IPR029044">
    <property type="entry name" value="Nucleotide-diphossugar_trans"/>
</dbReference>
<dbReference type="STRING" id="235279.HH_0064"/>
<dbReference type="Gene3D" id="3.90.550.10">
    <property type="entry name" value="Spore Coat Polysaccharide Biosynthesis Protein SpsA, Chain A"/>
    <property type="match status" value="1"/>
</dbReference>
<proteinExistence type="predicted"/>
<dbReference type="Proteomes" id="UP000002495">
    <property type="component" value="Chromosome"/>
</dbReference>